<sequence length="44" mass="5055">MINSLMAVFTVFVVLLVRAVLKLPLLPFRILRSLWRRRTVSASA</sequence>
<dbReference type="Proteomes" id="UP001231124">
    <property type="component" value="Unassembled WGS sequence"/>
</dbReference>
<name>A0ABU0I3T1_9HYPH</name>
<dbReference type="EMBL" id="JAUSVP010000013">
    <property type="protein sequence ID" value="MDQ0449268.1"/>
    <property type="molecule type" value="Genomic_DNA"/>
</dbReference>
<evidence type="ECO:0000313" key="2">
    <source>
        <dbReference type="EMBL" id="MDQ0449268.1"/>
    </source>
</evidence>
<keyword evidence="1" id="KW-0812">Transmembrane</keyword>
<accession>A0ABU0I3T1</accession>
<protein>
    <recommendedName>
        <fullName evidence="4">Cellulose biosynthesis protein BcsF</fullName>
    </recommendedName>
</protein>
<keyword evidence="3" id="KW-1185">Reference proteome</keyword>
<feature type="transmembrane region" description="Helical" evidence="1">
    <location>
        <begin position="6"/>
        <end position="28"/>
    </location>
</feature>
<keyword evidence="1" id="KW-0472">Membrane</keyword>
<keyword evidence="1" id="KW-1133">Transmembrane helix</keyword>
<proteinExistence type="predicted"/>
<organism evidence="2 3">
    <name type="scientific">Methylobacterium aerolatum</name>
    <dbReference type="NCBI Taxonomy" id="418708"/>
    <lineage>
        <taxon>Bacteria</taxon>
        <taxon>Pseudomonadati</taxon>
        <taxon>Pseudomonadota</taxon>
        <taxon>Alphaproteobacteria</taxon>
        <taxon>Hyphomicrobiales</taxon>
        <taxon>Methylobacteriaceae</taxon>
        <taxon>Methylobacterium</taxon>
    </lineage>
</organism>
<evidence type="ECO:0000313" key="3">
    <source>
        <dbReference type="Proteomes" id="UP001231124"/>
    </source>
</evidence>
<evidence type="ECO:0008006" key="4">
    <source>
        <dbReference type="Google" id="ProtNLM"/>
    </source>
</evidence>
<evidence type="ECO:0000256" key="1">
    <source>
        <dbReference type="SAM" id="Phobius"/>
    </source>
</evidence>
<reference evidence="2 3" key="1">
    <citation type="submission" date="2023-07" db="EMBL/GenBank/DDBJ databases">
        <title>Genomic Encyclopedia of Type Strains, Phase IV (KMG-IV): sequencing the most valuable type-strain genomes for metagenomic binning, comparative biology and taxonomic classification.</title>
        <authorList>
            <person name="Goeker M."/>
        </authorList>
    </citation>
    <scope>NUCLEOTIDE SEQUENCE [LARGE SCALE GENOMIC DNA]</scope>
    <source>
        <strain evidence="2 3">DSM 19013</strain>
    </source>
</reference>
<gene>
    <name evidence="2" type="ORF">QO012_003785</name>
</gene>
<dbReference type="RefSeq" id="WP_283207266.1">
    <property type="nucleotide sequence ID" value="NZ_BPQE01000016.1"/>
</dbReference>
<comment type="caution">
    <text evidence="2">The sequence shown here is derived from an EMBL/GenBank/DDBJ whole genome shotgun (WGS) entry which is preliminary data.</text>
</comment>